<dbReference type="Proteomes" id="UP000887565">
    <property type="component" value="Unplaced"/>
</dbReference>
<dbReference type="WBParaSite" id="nRc.2.0.1.t04068-RA">
    <property type="protein sequence ID" value="nRc.2.0.1.t04068-RA"/>
    <property type="gene ID" value="nRc.2.0.1.g04068"/>
</dbReference>
<evidence type="ECO:0000313" key="1">
    <source>
        <dbReference type="Proteomes" id="UP000887565"/>
    </source>
</evidence>
<organism evidence="1 2">
    <name type="scientific">Romanomermis culicivorax</name>
    <name type="common">Nematode worm</name>
    <dbReference type="NCBI Taxonomy" id="13658"/>
    <lineage>
        <taxon>Eukaryota</taxon>
        <taxon>Metazoa</taxon>
        <taxon>Ecdysozoa</taxon>
        <taxon>Nematoda</taxon>
        <taxon>Enoplea</taxon>
        <taxon>Dorylaimia</taxon>
        <taxon>Mermithida</taxon>
        <taxon>Mermithoidea</taxon>
        <taxon>Mermithidae</taxon>
        <taxon>Romanomermis</taxon>
    </lineage>
</organism>
<sequence length="81" mass="8961">MILRTTTATHATHAPFALTAMRILATPMDTILTARATITKTTINPTQRPILVIIAATGPSFCTRKTEEKYAKIQTIYKQQT</sequence>
<reference evidence="2" key="1">
    <citation type="submission" date="2022-11" db="UniProtKB">
        <authorList>
            <consortium name="WormBaseParasite"/>
        </authorList>
    </citation>
    <scope>IDENTIFICATION</scope>
</reference>
<name>A0A915HQ46_ROMCU</name>
<dbReference type="AlphaFoldDB" id="A0A915HQ46"/>
<evidence type="ECO:0000313" key="2">
    <source>
        <dbReference type="WBParaSite" id="nRc.2.0.1.t04068-RA"/>
    </source>
</evidence>
<accession>A0A915HQ46</accession>
<keyword evidence="1" id="KW-1185">Reference proteome</keyword>
<protein>
    <submittedName>
        <fullName evidence="2">Uncharacterized protein</fullName>
    </submittedName>
</protein>
<proteinExistence type="predicted"/>